<keyword evidence="1" id="KW-1133">Transmembrane helix</keyword>
<accession>A0A9X2HQK1</accession>
<protein>
    <submittedName>
        <fullName evidence="2">Flp family type IVb pilin</fullName>
    </submittedName>
</protein>
<feature type="transmembrane region" description="Helical" evidence="1">
    <location>
        <begin position="30"/>
        <end position="49"/>
    </location>
</feature>
<evidence type="ECO:0000313" key="3">
    <source>
        <dbReference type="Proteomes" id="UP001139486"/>
    </source>
</evidence>
<dbReference type="RefSeq" id="WP_254289333.1">
    <property type="nucleotide sequence ID" value="NZ_JAMLDY010000011.1"/>
</dbReference>
<keyword evidence="1" id="KW-0812">Transmembrane</keyword>
<dbReference type="AlphaFoldDB" id="A0A9X2HQK1"/>
<dbReference type="Proteomes" id="UP001139486">
    <property type="component" value="Unassembled WGS sequence"/>
</dbReference>
<evidence type="ECO:0000256" key="1">
    <source>
        <dbReference type="SAM" id="Phobius"/>
    </source>
</evidence>
<proteinExistence type="predicted"/>
<evidence type="ECO:0000313" key="2">
    <source>
        <dbReference type="EMBL" id="MCP3735323.1"/>
    </source>
</evidence>
<dbReference type="InterPro" id="IPR007047">
    <property type="entry name" value="Flp_Fap"/>
</dbReference>
<sequence>MTSRHPLLRRLFGRLTPALRDVRGATAVEYGLILAMIVVVMIVALKGLAGVTVGMWTDVSTKVISAK</sequence>
<name>A0A9X2HQK1_9SPHN</name>
<gene>
    <name evidence="2" type="ORF">M9979_10620</name>
</gene>
<dbReference type="Pfam" id="PF04964">
    <property type="entry name" value="Flp_Fap"/>
    <property type="match status" value="1"/>
</dbReference>
<dbReference type="EMBL" id="JAMLDY010000011">
    <property type="protein sequence ID" value="MCP3735323.1"/>
    <property type="molecule type" value="Genomic_DNA"/>
</dbReference>
<organism evidence="2 3">
    <name type="scientific">Sphingomonas liriopis</name>
    <dbReference type="NCBI Taxonomy" id="2949094"/>
    <lineage>
        <taxon>Bacteria</taxon>
        <taxon>Pseudomonadati</taxon>
        <taxon>Pseudomonadota</taxon>
        <taxon>Alphaproteobacteria</taxon>
        <taxon>Sphingomonadales</taxon>
        <taxon>Sphingomonadaceae</taxon>
        <taxon>Sphingomonas</taxon>
    </lineage>
</organism>
<keyword evidence="1" id="KW-0472">Membrane</keyword>
<keyword evidence="3" id="KW-1185">Reference proteome</keyword>
<reference evidence="2" key="1">
    <citation type="submission" date="2022-05" db="EMBL/GenBank/DDBJ databases">
        <title>Sphingomonas sp. strain RP10 Genome sequencing and assembly.</title>
        <authorList>
            <person name="Kim I."/>
        </authorList>
    </citation>
    <scope>NUCLEOTIDE SEQUENCE</scope>
    <source>
        <strain evidence="2">RP10</strain>
    </source>
</reference>
<comment type="caution">
    <text evidence="2">The sequence shown here is derived from an EMBL/GenBank/DDBJ whole genome shotgun (WGS) entry which is preliminary data.</text>
</comment>